<dbReference type="Gene3D" id="2.120.10.30">
    <property type="entry name" value="TolB, C-terminal domain"/>
    <property type="match status" value="1"/>
</dbReference>
<evidence type="ECO:0000313" key="3">
    <source>
        <dbReference type="EMBL" id="MDH7453807.1"/>
    </source>
</evidence>
<dbReference type="RefSeq" id="WP_280943022.1">
    <property type="nucleotide sequence ID" value="NZ_JARYGX010000023.1"/>
</dbReference>
<gene>
    <name evidence="3" type="ORF">QF205_12120</name>
</gene>
<evidence type="ECO:0000313" key="4">
    <source>
        <dbReference type="Proteomes" id="UP001160550"/>
    </source>
</evidence>
<accession>A0ABT6MT61</accession>
<dbReference type="GO" id="GO:0016787">
    <property type="term" value="F:hydrolase activity"/>
    <property type="evidence" value="ECO:0007669"/>
    <property type="project" value="UniProtKB-KW"/>
</dbReference>
<comment type="similarity">
    <text evidence="1">Belongs to the SMP-30/CGR1 family.</text>
</comment>
<evidence type="ECO:0000259" key="2">
    <source>
        <dbReference type="Pfam" id="PF08450"/>
    </source>
</evidence>
<dbReference type="EC" id="3.1.1.99" evidence="3"/>
<name>A0ABT6MT61_9GAMM</name>
<organism evidence="3 4">
    <name type="scientific">Luteimonas composti</name>
    <dbReference type="NCBI Taxonomy" id="398257"/>
    <lineage>
        <taxon>Bacteria</taxon>
        <taxon>Pseudomonadati</taxon>
        <taxon>Pseudomonadota</taxon>
        <taxon>Gammaproteobacteria</taxon>
        <taxon>Lysobacterales</taxon>
        <taxon>Lysobacteraceae</taxon>
        <taxon>Luteimonas</taxon>
    </lineage>
</organism>
<feature type="domain" description="SMP-30/Gluconolactonase/LRE-like region" evidence="2">
    <location>
        <begin position="21"/>
        <end position="269"/>
    </location>
</feature>
<dbReference type="InterPro" id="IPR011042">
    <property type="entry name" value="6-blade_b-propeller_TolB-like"/>
</dbReference>
<dbReference type="Proteomes" id="UP001160550">
    <property type="component" value="Unassembled WGS sequence"/>
</dbReference>
<evidence type="ECO:0000256" key="1">
    <source>
        <dbReference type="ARBA" id="ARBA00008853"/>
    </source>
</evidence>
<dbReference type="Pfam" id="PF08450">
    <property type="entry name" value="SGL"/>
    <property type="match status" value="1"/>
</dbReference>
<dbReference type="InterPro" id="IPR013658">
    <property type="entry name" value="SGL"/>
</dbReference>
<comment type="caution">
    <text evidence="3">The sequence shown here is derived from an EMBL/GenBank/DDBJ whole genome shotgun (WGS) entry which is preliminary data.</text>
</comment>
<dbReference type="PANTHER" id="PTHR10907:SF47">
    <property type="entry name" value="REGUCALCIN"/>
    <property type="match status" value="1"/>
</dbReference>
<protein>
    <submittedName>
        <fullName evidence="3">SMP-30/gluconolactonase/LRE family protein</fullName>
        <ecNumber evidence="3">3.1.1.99</ecNumber>
    </submittedName>
</protein>
<dbReference type="PANTHER" id="PTHR10907">
    <property type="entry name" value="REGUCALCIN"/>
    <property type="match status" value="1"/>
</dbReference>
<dbReference type="EMBL" id="JARYGX010000023">
    <property type="protein sequence ID" value="MDH7453807.1"/>
    <property type="molecule type" value="Genomic_DNA"/>
</dbReference>
<dbReference type="InterPro" id="IPR005511">
    <property type="entry name" value="SMP-30"/>
</dbReference>
<reference evidence="3" key="2">
    <citation type="submission" date="2023-04" db="EMBL/GenBank/DDBJ databases">
        <authorList>
            <person name="Sun J.-Q."/>
        </authorList>
    </citation>
    <scope>NUCLEOTIDE SEQUENCE</scope>
    <source>
        <strain evidence="3">CC-YY355</strain>
    </source>
</reference>
<keyword evidence="3" id="KW-0378">Hydrolase</keyword>
<dbReference type="SUPFAM" id="SSF63829">
    <property type="entry name" value="Calcium-dependent phosphotriesterase"/>
    <property type="match status" value="1"/>
</dbReference>
<keyword evidence="4" id="KW-1185">Reference proteome</keyword>
<sequence length="305" mass="32005">MNATTPEIATAALAVDSRCRLGEGIVWDDRAACLYWTDILSARLWRHAPATGETHCWDLPEPLGCLALCEDGRLLLALAKSIRLAAPPIPGTPLALETLCALELELGASTRSNDGRCDRHGNFVFGTKDETGASPPLGRYYQFSAAHGLRPLPLPAAAVPNSICFPPDGASLYYCDSAQPRILRCDYDPVAAQVSPPSVFAEIEGDGAPDGSTVDAQGHLWNAQWGGGRAVRYAPDGSISRVVAIPAGMPSCCAIGGAGLDTLFVTTAREEMADDALAAAPTAGGVFALALGERLGLPEARWRPA</sequence>
<proteinExistence type="inferred from homology"/>
<dbReference type="PRINTS" id="PR01790">
    <property type="entry name" value="SMP30FAMILY"/>
</dbReference>
<reference evidence="3" key="1">
    <citation type="journal article" date="2007" name="Int. J. Syst. Evol. Microbiol.">
        <title>Luteimonas composti sp. nov., a moderately thermophilic bacterium isolated from food waste.</title>
        <authorList>
            <person name="Young C.C."/>
            <person name="Kampfer P."/>
            <person name="Chen W.M."/>
            <person name="Yen W.S."/>
            <person name="Arun A.B."/>
            <person name="Lai W.A."/>
            <person name="Shen F.T."/>
            <person name="Rekha P.D."/>
            <person name="Lin K.Y."/>
            <person name="Chou J.H."/>
        </authorList>
    </citation>
    <scope>NUCLEOTIDE SEQUENCE</scope>
    <source>
        <strain evidence="3">CC-YY355</strain>
    </source>
</reference>